<dbReference type="OrthoDB" id="9805576at2"/>
<accession>A0A2N0Z5M3</accession>
<dbReference type="InterPro" id="IPR005929">
    <property type="entry name" value="Ribulokinase"/>
</dbReference>
<keyword evidence="6 7" id="KW-0119">Carbohydrate metabolism</keyword>
<name>A0A2N0Z5M3_9BACI</name>
<evidence type="ECO:0000256" key="5">
    <source>
        <dbReference type="ARBA" id="ARBA00022935"/>
    </source>
</evidence>
<dbReference type="InterPro" id="IPR018485">
    <property type="entry name" value="FGGY_C"/>
</dbReference>
<evidence type="ECO:0000256" key="6">
    <source>
        <dbReference type="ARBA" id="ARBA00023277"/>
    </source>
</evidence>
<dbReference type="EC" id="2.7.1.16" evidence="7 8"/>
<dbReference type="GO" id="GO:0005737">
    <property type="term" value="C:cytoplasm"/>
    <property type="evidence" value="ECO:0007669"/>
    <property type="project" value="TreeGrafter"/>
</dbReference>
<dbReference type="Pfam" id="PF02782">
    <property type="entry name" value="FGGY_C"/>
    <property type="match status" value="1"/>
</dbReference>
<dbReference type="Pfam" id="PF00370">
    <property type="entry name" value="FGGY_N"/>
    <property type="match status" value="1"/>
</dbReference>
<dbReference type="EMBL" id="PISE01000010">
    <property type="protein sequence ID" value="PKG24825.1"/>
    <property type="molecule type" value="Genomic_DNA"/>
</dbReference>
<dbReference type="NCBIfam" id="TIGR01234">
    <property type="entry name" value="L-ribulokinase"/>
    <property type="match status" value="1"/>
</dbReference>
<comment type="similarity">
    <text evidence="7 9">Belongs to the ribulokinase family.</text>
</comment>
<evidence type="ECO:0000256" key="2">
    <source>
        <dbReference type="ARBA" id="ARBA00022741"/>
    </source>
</evidence>
<dbReference type="InterPro" id="IPR000577">
    <property type="entry name" value="Carb_kinase_FGGY"/>
</dbReference>
<comment type="pathway">
    <text evidence="7 9">Carbohydrate degradation; L-arabinose degradation via L-ribulose; D-xylulose 5-phosphate from L-arabinose (bacterial route): step 2/3.</text>
</comment>
<comment type="catalytic activity">
    <reaction evidence="7">
        <text>D-ribulose + ATP = D-ribulose 5-phosphate + ADP + H(+)</text>
        <dbReference type="Rhea" id="RHEA:17601"/>
        <dbReference type="ChEBI" id="CHEBI:15378"/>
        <dbReference type="ChEBI" id="CHEBI:17173"/>
        <dbReference type="ChEBI" id="CHEBI:30616"/>
        <dbReference type="ChEBI" id="CHEBI:58121"/>
        <dbReference type="ChEBI" id="CHEBI:456216"/>
        <dbReference type="EC" id="2.7.1.16"/>
    </reaction>
</comment>
<keyword evidence="2 7" id="KW-0547">Nucleotide-binding</keyword>
<evidence type="ECO:0000256" key="1">
    <source>
        <dbReference type="ARBA" id="ARBA00022679"/>
    </source>
</evidence>
<sequence>MGLAKYSIGVDYGTQSGRAVLVEVGTGKEIAAAVKEYTHGVMDEYLPDEKTKLEHDWALQHPKDYLEVLKITIPEVLEKAQVSNEDVIGIGIDFTACTILPIDKNGIPLCMRQEFKHHPHSYVKLWKHHAAQEEANRLNEIAKQRGETFLKRYGGKISSEWMFPKIWQILNEAPEIYAEADQILEATDWVISELTGEVVRNSCTAGYKAIWHKKDGYPSNEFFKALDPRLENVVEEKLSTQIVSIGSKAGELTEKAAKLTGLKPGTAVAVANVDAHVAVPAVGITEAGKLLMIMGTSTCHILLGEKEAIVPGMCGVVEDGVLPGFLGYEAGQSCVGDHFEWFTQNCVPASYQEQAENSGVNIHQFLTEKASRLEVGESGLLALDWWNGNRSTLVDVDLTGLLLGATLLTKPEEIYRALIEATAYGTRMIVETFRNSGVPVNEVYAAGGIAEKNELMMQIYADVLNMDIKISASSQTPALGSAMFGAVAAGKDNGGYDTITDAAREMGRIKDKIYKPMKKNAEVYEQLFAEYSKLYDYFGRGENNVMKKLKQLKKNGAHDVKGETVC</sequence>
<keyword evidence="1 7" id="KW-0808">Transferase</keyword>
<dbReference type="NCBIfam" id="NF003154">
    <property type="entry name" value="PRK04123.1"/>
    <property type="match status" value="1"/>
</dbReference>
<dbReference type="RefSeq" id="WP_101175855.1">
    <property type="nucleotide sequence ID" value="NZ_PISE01000010.1"/>
</dbReference>
<keyword evidence="13" id="KW-1185">Reference proteome</keyword>
<organism evidence="12 13">
    <name type="scientific">Niallia nealsonii</name>
    <dbReference type="NCBI Taxonomy" id="115979"/>
    <lineage>
        <taxon>Bacteria</taxon>
        <taxon>Bacillati</taxon>
        <taxon>Bacillota</taxon>
        <taxon>Bacilli</taxon>
        <taxon>Bacillales</taxon>
        <taxon>Bacillaceae</taxon>
        <taxon>Niallia</taxon>
    </lineage>
</organism>
<dbReference type="SUPFAM" id="SSF53067">
    <property type="entry name" value="Actin-like ATPase domain"/>
    <property type="match status" value="2"/>
</dbReference>
<gene>
    <name evidence="7 12" type="primary">araB</name>
    <name evidence="12" type="ORF">CWS01_04495</name>
</gene>
<feature type="domain" description="Carbohydrate kinase FGGY N-terminal" evidence="10">
    <location>
        <begin position="6"/>
        <end position="278"/>
    </location>
</feature>
<comment type="caution">
    <text evidence="12">The sequence shown here is derived from an EMBL/GenBank/DDBJ whole genome shotgun (WGS) entry which is preliminary data.</text>
</comment>
<dbReference type="PANTHER" id="PTHR43435">
    <property type="entry name" value="RIBULOKINASE"/>
    <property type="match status" value="1"/>
</dbReference>
<dbReference type="InterPro" id="IPR018484">
    <property type="entry name" value="FGGY_N"/>
</dbReference>
<dbReference type="HAMAP" id="MF_00520">
    <property type="entry name" value="Ribulokinase"/>
    <property type="match status" value="1"/>
</dbReference>
<protein>
    <recommendedName>
        <fullName evidence="7 8">Ribulokinase</fullName>
        <ecNumber evidence="7 8">2.7.1.16</ecNumber>
    </recommendedName>
</protein>
<keyword evidence="3 7" id="KW-0418">Kinase</keyword>
<evidence type="ECO:0000313" key="13">
    <source>
        <dbReference type="Proteomes" id="UP000233375"/>
    </source>
</evidence>
<keyword evidence="5 7" id="KW-0054">Arabinose catabolism</keyword>
<evidence type="ECO:0000256" key="4">
    <source>
        <dbReference type="ARBA" id="ARBA00022840"/>
    </source>
</evidence>
<feature type="domain" description="Carbohydrate kinase FGGY C-terminal" evidence="11">
    <location>
        <begin position="291"/>
        <end position="489"/>
    </location>
</feature>
<dbReference type="CDD" id="cd07781">
    <property type="entry name" value="ASKHA_NBD_FGGY_L-RBK"/>
    <property type="match status" value="1"/>
</dbReference>
<dbReference type="GO" id="GO:0008741">
    <property type="term" value="F:ribulokinase activity"/>
    <property type="evidence" value="ECO:0007669"/>
    <property type="project" value="UniProtKB-UniRule"/>
</dbReference>
<dbReference type="GO" id="GO:0019569">
    <property type="term" value="P:L-arabinose catabolic process to D-xylulose 5-phosphate"/>
    <property type="evidence" value="ECO:0007669"/>
    <property type="project" value="UniProtKB-UniRule"/>
</dbReference>
<evidence type="ECO:0000259" key="10">
    <source>
        <dbReference type="Pfam" id="PF00370"/>
    </source>
</evidence>
<keyword evidence="4 7" id="KW-0067">ATP-binding</keyword>
<evidence type="ECO:0000313" key="12">
    <source>
        <dbReference type="EMBL" id="PKG24825.1"/>
    </source>
</evidence>
<dbReference type="UniPathway" id="UPA00145">
    <property type="reaction ID" value="UER00566"/>
</dbReference>
<evidence type="ECO:0000259" key="11">
    <source>
        <dbReference type="Pfam" id="PF02782"/>
    </source>
</evidence>
<dbReference type="Proteomes" id="UP000233375">
    <property type="component" value="Unassembled WGS sequence"/>
</dbReference>
<dbReference type="InterPro" id="IPR043129">
    <property type="entry name" value="ATPase_NBD"/>
</dbReference>
<evidence type="ECO:0000256" key="7">
    <source>
        <dbReference type="HAMAP-Rule" id="MF_00520"/>
    </source>
</evidence>
<dbReference type="Gene3D" id="3.30.420.40">
    <property type="match status" value="2"/>
</dbReference>
<proteinExistence type="inferred from homology"/>
<evidence type="ECO:0000256" key="8">
    <source>
        <dbReference type="NCBIfam" id="TIGR01234"/>
    </source>
</evidence>
<dbReference type="GO" id="GO:0005524">
    <property type="term" value="F:ATP binding"/>
    <property type="evidence" value="ECO:0007669"/>
    <property type="project" value="UniProtKB-UniRule"/>
</dbReference>
<evidence type="ECO:0000256" key="3">
    <source>
        <dbReference type="ARBA" id="ARBA00022777"/>
    </source>
</evidence>
<comment type="catalytic activity">
    <reaction evidence="7 9">
        <text>L-ribulose + ATP = L-ribulose 5-phosphate + ADP + H(+)</text>
        <dbReference type="Rhea" id="RHEA:22072"/>
        <dbReference type="ChEBI" id="CHEBI:15378"/>
        <dbReference type="ChEBI" id="CHEBI:16880"/>
        <dbReference type="ChEBI" id="CHEBI:30616"/>
        <dbReference type="ChEBI" id="CHEBI:58226"/>
        <dbReference type="ChEBI" id="CHEBI:456216"/>
        <dbReference type="EC" id="2.7.1.16"/>
    </reaction>
</comment>
<reference evidence="12 13" key="1">
    <citation type="journal article" date="2003" name="Int. J. Syst. Evol. Microbiol.">
        <title>Bacillus nealsonii sp. nov., isolated from a spacecraft-assembly facility, whose spores are gamma-radiation resistant.</title>
        <authorList>
            <person name="Venkateswaran K."/>
            <person name="Kempf M."/>
            <person name="Chen F."/>
            <person name="Satomi M."/>
            <person name="Nicholson W."/>
            <person name="Kern R."/>
        </authorList>
    </citation>
    <scope>NUCLEOTIDE SEQUENCE [LARGE SCALE GENOMIC DNA]</scope>
    <source>
        <strain evidence="12 13">FO-92</strain>
    </source>
</reference>
<dbReference type="PIRSF" id="PIRSF000538">
    <property type="entry name" value="GlpK"/>
    <property type="match status" value="1"/>
</dbReference>
<evidence type="ECO:0000256" key="9">
    <source>
        <dbReference type="RuleBase" id="RU003455"/>
    </source>
</evidence>
<dbReference type="AlphaFoldDB" id="A0A2N0Z5M3"/>
<dbReference type="GO" id="GO:0019150">
    <property type="term" value="F:D-ribulokinase activity"/>
    <property type="evidence" value="ECO:0007669"/>
    <property type="project" value="TreeGrafter"/>
</dbReference>
<dbReference type="PANTHER" id="PTHR43435:SF4">
    <property type="entry name" value="FGGY CARBOHYDRATE KINASE DOMAIN-CONTAINING PROTEIN"/>
    <property type="match status" value="1"/>
</dbReference>